<protein>
    <submittedName>
        <fullName evidence="4">GT2 family glycosyltransferase</fullName>
    </submittedName>
</protein>
<dbReference type="RefSeq" id="WP_130480360.1">
    <property type="nucleotide sequence ID" value="NZ_SGWV01000007.1"/>
</dbReference>
<evidence type="ECO:0000256" key="2">
    <source>
        <dbReference type="ARBA" id="ARBA00022676"/>
    </source>
</evidence>
<organism evidence="4 5">
    <name type="scientific">Sphaerotilus mobilis</name>
    <dbReference type="NCBI Taxonomy" id="47994"/>
    <lineage>
        <taxon>Bacteria</taxon>
        <taxon>Pseudomonadati</taxon>
        <taxon>Pseudomonadota</taxon>
        <taxon>Betaproteobacteria</taxon>
        <taxon>Burkholderiales</taxon>
        <taxon>Sphaerotilaceae</taxon>
        <taxon>Sphaerotilus</taxon>
    </lineage>
</organism>
<dbReference type="Proteomes" id="UP000293433">
    <property type="component" value="Unassembled WGS sequence"/>
</dbReference>
<evidence type="ECO:0000256" key="3">
    <source>
        <dbReference type="ARBA" id="ARBA00022679"/>
    </source>
</evidence>
<accession>A0A4Q7LTA1</accession>
<evidence type="ECO:0000256" key="1">
    <source>
        <dbReference type="ARBA" id="ARBA00006739"/>
    </source>
</evidence>
<keyword evidence="3 4" id="KW-0808">Transferase</keyword>
<evidence type="ECO:0000313" key="5">
    <source>
        <dbReference type="Proteomes" id="UP000293433"/>
    </source>
</evidence>
<dbReference type="PANTHER" id="PTHR43179">
    <property type="entry name" value="RHAMNOSYLTRANSFERASE WBBL"/>
    <property type="match status" value="1"/>
</dbReference>
<dbReference type="Gene3D" id="3.90.550.10">
    <property type="entry name" value="Spore Coat Polysaccharide Biosynthesis Protein SpsA, Chain A"/>
    <property type="match status" value="1"/>
</dbReference>
<keyword evidence="2" id="KW-0328">Glycosyltransferase</keyword>
<comment type="similarity">
    <text evidence="1">Belongs to the glycosyltransferase 2 family.</text>
</comment>
<keyword evidence="5" id="KW-1185">Reference proteome</keyword>
<name>A0A4Q7LTA1_9BURK</name>
<evidence type="ECO:0000313" key="4">
    <source>
        <dbReference type="EMBL" id="RZS58195.1"/>
    </source>
</evidence>
<dbReference type="Pfam" id="PF13641">
    <property type="entry name" value="Glyco_tranf_2_3"/>
    <property type="match status" value="1"/>
</dbReference>
<dbReference type="AlphaFoldDB" id="A0A4Q7LTA1"/>
<dbReference type="PANTHER" id="PTHR43179:SF12">
    <property type="entry name" value="GALACTOFURANOSYLTRANSFERASE GLFT2"/>
    <property type="match status" value="1"/>
</dbReference>
<sequence>MIRATVGSYQDDRRKSICFLLTCFNRRSKTISCLRSLVKCVDLDDFLICSVLVDDGSTDGTAEAVAAEFPWVTVISHVGAPLFWCRGMAMAMSEAIKDSHDYYVLINDDTVLYPASVSSLLDVYKSSSLDESRPPIIVGSTRDPLTKVLTYGGQIRKSGASRTRFEKIHPADHVQEVDTFNGNIVLLPAAVVSSVGTLDHRFEHALGDLDYGLRARALGFSVLLAPGFHGECSNNPVSGTFLDSSLPFAIRWKLLLGRKGLPWRSWMIFTRRHAGLFWWAYFAWPYLRLICDASLIRSSR</sequence>
<dbReference type="GO" id="GO:0016757">
    <property type="term" value="F:glycosyltransferase activity"/>
    <property type="evidence" value="ECO:0007669"/>
    <property type="project" value="UniProtKB-KW"/>
</dbReference>
<dbReference type="SUPFAM" id="SSF53448">
    <property type="entry name" value="Nucleotide-diphospho-sugar transferases"/>
    <property type="match status" value="1"/>
</dbReference>
<gene>
    <name evidence="4" type="ORF">EV685_0476</name>
</gene>
<comment type="caution">
    <text evidence="4">The sequence shown here is derived from an EMBL/GenBank/DDBJ whole genome shotgun (WGS) entry which is preliminary data.</text>
</comment>
<proteinExistence type="inferred from homology"/>
<dbReference type="OrthoDB" id="9806824at2"/>
<dbReference type="EMBL" id="SGWV01000007">
    <property type="protein sequence ID" value="RZS58195.1"/>
    <property type="molecule type" value="Genomic_DNA"/>
</dbReference>
<reference evidence="4 5" key="1">
    <citation type="submission" date="2019-02" db="EMBL/GenBank/DDBJ databases">
        <title>Genomic Encyclopedia of Type Strains, Phase IV (KMG-IV): sequencing the most valuable type-strain genomes for metagenomic binning, comparative biology and taxonomic classification.</title>
        <authorList>
            <person name="Goeker M."/>
        </authorList>
    </citation>
    <scope>NUCLEOTIDE SEQUENCE [LARGE SCALE GENOMIC DNA]</scope>
    <source>
        <strain evidence="4 5">DSM 10617</strain>
    </source>
</reference>
<dbReference type="InterPro" id="IPR029044">
    <property type="entry name" value="Nucleotide-diphossugar_trans"/>
</dbReference>